<dbReference type="EMBL" id="RBOW01001038">
    <property type="protein sequence ID" value="RMN16784.1"/>
    <property type="molecule type" value="Genomic_DNA"/>
</dbReference>
<organism evidence="3 4">
    <name type="scientific">Pseudomonas cannabina</name>
    <dbReference type="NCBI Taxonomy" id="86840"/>
    <lineage>
        <taxon>Bacteria</taxon>
        <taxon>Pseudomonadati</taxon>
        <taxon>Pseudomonadota</taxon>
        <taxon>Gammaproteobacteria</taxon>
        <taxon>Pseudomonadales</taxon>
        <taxon>Pseudomonadaceae</taxon>
        <taxon>Pseudomonas</taxon>
    </lineage>
</organism>
<dbReference type="InterPro" id="IPR001584">
    <property type="entry name" value="Integrase_cat-core"/>
</dbReference>
<sequence length="104" mass="11677">MCSSENSAKPSYGTGWGSTPEFCHDPLVCSMSAVGHCGDNAACEGFFGLLKRERIRRQIYPTKDAARAEVFDYIEMFYNPNRRHGSTGDLSPVEFERRYAQRGS</sequence>
<dbReference type="SUPFAM" id="SSF53098">
    <property type="entry name" value="Ribonuclease H-like"/>
    <property type="match status" value="1"/>
</dbReference>
<proteinExistence type="predicted"/>
<evidence type="ECO:0000313" key="4">
    <source>
        <dbReference type="Proteomes" id="UP000281372"/>
    </source>
</evidence>
<dbReference type="PANTHER" id="PTHR46889">
    <property type="entry name" value="TRANSPOSASE INSF FOR INSERTION SEQUENCE IS3B-RELATED"/>
    <property type="match status" value="1"/>
</dbReference>
<comment type="caution">
    <text evidence="3">The sequence shown here is derived from an EMBL/GenBank/DDBJ whole genome shotgun (WGS) entry which is preliminary data.</text>
</comment>
<name>A0A3M3K0X9_PSECA</name>
<dbReference type="InterPro" id="IPR050900">
    <property type="entry name" value="Transposase_IS3/IS150/IS904"/>
</dbReference>
<dbReference type="GO" id="GO:0015074">
    <property type="term" value="P:DNA integration"/>
    <property type="evidence" value="ECO:0007669"/>
    <property type="project" value="InterPro"/>
</dbReference>
<dbReference type="Pfam" id="PF13333">
    <property type="entry name" value="rve_2"/>
    <property type="match status" value="1"/>
</dbReference>
<gene>
    <name evidence="3" type="ORF">ALQ64_200031</name>
</gene>
<dbReference type="AlphaFoldDB" id="A0A3M3K0X9"/>
<feature type="domain" description="Integrase catalytic" evidence="2">
    <location>
        <begin position="44"/>
        <end position="97"/>
    </location>
</feature>
<feature type="region of interest" description="Disordered" evidence="1">
    <location>
        <begin position="81"/>
        <end position="104"/>
    </location>
</feature>
<evidence type="ECO:0000259" key="2">
    <source>
        <dbReference type="Pfam" id="PF13333"/>
    </source>
</evidence>
<dbReference type="Proteomes" id="UP000281372">
    <property type="component" value="Unassembled WGS sequence"/>
</dbReference>
<evidence type="ECO:0000313" key="3">
    <source>
        <dbReference type="EMBL" id="RMN16784.1"/>
    </source>
</evidence>
<evidence type="ECO:0000256" key="1">
    <source>
        <dbReference type="SAM" id="MobiDB-lite"/>
    </source>
</evidence>
<accession>A0A3M3K0X9</accession>
<protein>
    <recommendedName>
        <fullName evidence="2">Integrase catalytic domain-containing protein</fullName>
    </recommendedName>
</protein>
<dbReference type="PANTHER" id="PTHR46889:SF4">
    <property type="entry name" value="TRANSPOSASE INSO FOR INSERTION SEQUENCE ELEMENT IS911B-RELATED"/>
    <property type="match status" value="1"/>
</dbReference>
<feature type="compositionally biased region" description="Basic and acidic residues" evidence="1">
    <location>
        <begin position="94"/>
        <end position="104"/>
    </location>
</feature>
<reference evidence="3 4" key="1">
    <citation type="submission" date="2018-08" db="EMBL/GenBank/DDBJ databases">
        <title>Recombination of ecologically and evolutionarily significant loci maintains genetic cohesion in the Pseudomonas syringae species complex.</title>
        <authorList>
            <person name="Dillon M."/>
            <person name="Thakur S."/>
            <person name="Almeida R.N.D."/>
            <person name="Weir B.S."/>
            <person name="Guttman D.S."/>
        </authorList>
    </citation>
    <scope>NUCLEOTIDE SEQUENCE [LARGE SCALE GENOMIC DNA]</scope>
    <source>
        <strain evidence="3 4">ICMP 2821</strain>
    </source>
</reference>
<dbReference type="InterPro" id="IPR012337">
    <property type="entry name" value="RNaseH-like_sf"/>
</dbReference>